<evidence type="ECO:0000313" key="3">
    <source>
        <dbReference type="Proteomes" id="UP000324222"/>
    </source>
</evidence>
<accession>A0A5B7CI59</accession>
<comment type="caution">
    <text evidence="2">The sequence shown here is derived from an EMBL/GenBank/DDBJ whole genome shotgun (WGS) entry which is preliminary data.</text>
</comment>
<sequence>MARKIACAAILESVRLVWVAFVLKFRIRDVSYHGDAICNTVLRTLEFKHLSCPQMRMKPLTFL</sequence>
<name>A0A5B7CI59_PORTR</name>
<dbReference type="EMBL" id="VSRR010000029">
    <property type="protein sequence ID" value="MPC08421.1"/>
    <property type="molecule type" value="Genomic_DNA"/>
</dbReference>
<keyword evidence="1" id="KW-0732">Signal</keyword>
<organism evidence="2 3">
    <name type="scientific">Portunus trituberculatus</name>
    <name type="common">Swimming crab</name>
    <name type="synonym">Neptunus trituberculatus</name>
    <dbReference type="NCBI Taxonomy" id="210409"/>
    <lineage>
        <taxon>Eukaryota</taxon>
        <taxon>Metazoa</taxon>
        <taxon>Ecdysozoa</taxon>
        <taxon>Arthropoda</taxon>
        <taxon>Crustacea</taxon>
        <taxon>Multicrustacea</taxon>
        <taxon>Malacostraca</taxon>
        <taxon>Eumalacostraca</taxon>
        <taxon>Eucarida</taxon>
        <taxon>Decapoda</taxon>
        <taxon>Pleocyemata</taxon>
        <taxon>Brachyura</taxon>
        <taxon>Eubrachyura</taxon>
        <taxon>Portunoidea</taxon>
        <taxon>Portunidae</taxon>
        <taxon>Portuninae</taxon>
        <taxon>Portunus</taxon>
    </lineage>
</organism>
<keyword evidence="3" id="KW-1185">Reference proteome</keyword>
<evidence type="ECO:0000256" key="1">
    <source>
        <dbReference type="SAM" id="SignalP"/>
    </source>
</evidence>
<feature type="signal peptide" evidence="1">
    <location>
        <begin position="1"/>
        <end position="19"/>
    </location>
</feature>
<reference evidence="2 3" key="1">
    <citation type="submission" date="2019-05" db="EMBL/GenBank/DDBJ databases">
        <title>Another draft genome of Portunus trituberculatus and its Hox gene families provides insights of decapod evolution.</title>
        <authorList>
            <person name="Jeong J.-H."/>
            <person name="Song I."/>
            <person name="Kim S."/>
            <person name="Choi T."/>
            <person name="Kim D."/>
            <person name="Ryu S."/>
            <person name="Kim W."/>
        </authorList>
    </citation>
    <scope>NUCLEOTIDE SEQUENCE [LARGE SCALE GENOMIC DNA]</scope>
    <source>
        <tissue evidence="2">Muscle</tissue>
    </source>
</reference>
<proteinExistence type="predicted"/>
<feature type="chain" id="PRO_5022747593" description="Secreted protein" evidence="1">
    <location>
        <begin position="20"/>
        <end position="63"/>
    </location>
</feature>
<evidence type="ECO:0008006" key="4">
    <source>
        <dbReference type="Google" id="ProtNLM"/>
    </source>
</evidence>
<gene>
    <name evidence="2" type="ORF">E2C01_001008</name>
</gene>
<protein>
    <recommendedName>
        <fullName evidence="4">Secreted protein</fullName>
    </recommendedName>
</protein>
<dbReference type="Proteomes" id="UP000324222">
    <property type="component" value="Unassembled WGS sequence"/>
</dbReference>
<evidence type="ECO:0000313" key="2">
    <source>
        <dbReference type="EMBL" id="MPC08421.1"/>
    </source>
</evidence>
<dbReference type="AlphaFoldDB" id="A0A5B7CI59"/>